<name>A0AAD2Q6W0_9AGAR</name>
<dbReference type="AlphaFoldDB" id="A0AAD2Q6W0"/>
<dbReference type="Proteomes" id="UP001295794">
    <property type="component" value="Unassembled WGS sequence"/>
</dbReference>
<accession>A0AAD2Q6W0</accession>
<feature type="non-terminal residue" evidence="1">
    <location>
        <position position="1"/>
    </location>
</feature>
<keyword evidence="2" id="KW-1185">Reference proteome</keyword>
<protein>
    <submittedName>
        <fullName evidence="1">Uncharacterized protein</fullName>
    </submittedName>
</protein>
<organism evidence="1 2">
    <name type="scientific">Mycena citricolor</name>
    <dbReference type="NCBI Taxonomy" id="2018698"/>
    <lineage>
        <taxon>Eukaryota</taxon>
        <taxon>Fungi</taxon>
        <taxon>Dikarya</taxon>
        <taxon>Basidiomycota</taxon>
        <taxon>Agaricomycotina</taxon>
        <taxon>Agaricomycetes</taxon>
        <taxon>Agaricomycetidae</taxon>
        <taxon>Agaricales</taxon>
        <taxon>Marasmiineae</taxon>
        <taxon>Mycenaceae</taxon>
        <taxon>Mycena</taxon>
    </lineage>
</organism>
<proteinExistence type="predicted"/>
<sequence length="58" mass="6367">MKLPAPVRVAGVLSPVWAWDKLSPCLFSAFSILTGVEARDSVTALCRLSIWRCKSTKC</sequence>
<reference evidence="1" key="1">
    <citation type="submission" date="2023-11" db="EMBL/GenBank/DDBJ databases">
        <authorList>
            <person name="De Vega J J."/>
            <person name="De Vega J J."/>
        </authorList>
    </citation>
    <scope>NUCLEOTIDE SEQUENCE</scope>
</reference>
<evidence type="ECO:0000313" key="2">
    <source>
        <dbReference type="Proteomes" id="UP001295794"/>
    </source>
</evidence>
<evidence type="ECO:0000313" key="1">
    <source>
        <dbReference type="EMBL" id="CAK5282938.1"/>
    </source>
</evidence>
<gene>
    <name evidence="1" type="ORF">MYCIT1_LOCUS35100</name>
</gene>
<comment type="caution">
    <text evidence="1">The sequence shown here is derived from an EMBL/GenBank/DDBJ whole genome shotgun (WGS) entry which is preliminary data.</text>
</comment>
<dbReference type="EMBL" id="CAVNYO010000464">
    <property type="protein sequence ID" value="CAK5282938.1"/>
    <property type="molecule type" value="Genomic_DNA"/>
</dbReference>